<evidence type="ECO:0000313" key="3">
    <source>
        <dbReference type="Proteomes" id="UP000325243"/>
    </source>
</evidence>
<comment type="caution">
    <text evidence="2">The sequence shown here is derived from an EMBL/GenBank/DDBJ whole genome shotgun (WGS) entry which is preliminary data.</text>
</comment>
<dbReference type="PANTHER" id="PTHR14237">
    <property type="entry name" value="MOLYBDOPTERIN COFACTOR SULFURASE MOSC"/>
    <property type="match status" value="1"/>
</dbReference>
<name>A0A5S4V853_9MICO</name>
<dbReference type="RefSeq" id="WP_148733527.1">
    <property type="nucleotide sequence ID" value="NZ_VSSB01000001.1"/>
</dbReference>
<dbReference type="Pfam" id="PF03473">
    <property type="entry name" value="MOSC"/>
    <property type="match status" value="1"/>
</dbReference>
<sequence length="273" mass="29231">MQVTRVRVHPVKSFAGNDVRSAVVEPWGLAADRRWGVVDAASGAVVTARERNGLLALRAEPLSGGGVLLDDGRGDPLLVDPPVDAAPIPVGFTRQGTALPAGDEADEWLAARIGVGVRLVWQPDPTVRTVNPSHGGLPGERVTLADVAPLLLTSEASLAQLDAWTGEEVAPLDMLRFRPNIVIDGEVPFAEDAWPYVDLGDVRFRVTAVCDRCVMTTIDPTTLVRGPEPVRTLAKHRKWDGKTWFGILLVPRLDDGGPALIRVGDPVRPVPGV</sequence>
<dbReference type="InterPro" id="IPR011037">
    <property type="entry name" value="Pyrv_Knase-like_insert_dom_sf"/>
</dbReference>
<proteinExistence type="predicted"/>
<dbReference type="Pfam" id="PF03476">
    <property type="entry name" value="MOSC_N"/>
    <property type="match status" value="1"/>
</dbReference>
<dbReference type="InterPro" id="IPR005302">
    <property type="entry name" value="MoCF_Sase_C"/>
</dbReference>
<dbReference type="PROSITE" id="PS51340">
    <property type="entry name" value="MOSC"/>
    <property type="match status" value="1"/>
</dbReference>
<evidence type="ECO:0000259" key="1">
    <source>
        <dbReference type="PROSITE" id="PS51340"/>
    </source>
</evidence>
<dbReference type="AlphaFoldDB" id="A0A5S4V853"/>
<organism evidence="2 3">
    <name type="scientific">Agromyces mariniharenae</name>
    <dbReference type="NCBI Taxonomy" id="2604423"/>
    <lineage>
        <taxon>Bacteria</taxon>
        <taxon>Bacillati</taxon>
        <taxon>Actinomycetota</taxon>
        <taxon>Actinomycetes</taxon>
        <taxon>Micrococcales</taxon>
        <taxon>Microbacteriaceae</taxon>
        <taxon>Agromyces</taxon>
    </lineage>
</organism>
<protein>
    <submittedName>
        <fullName evidence="2">MOSC domain-containing protein</fullName>
    </submittedName>
</protein>
<dbReference type="InterPro" id="IPR005303">
    <property type="entry name" value="MOCOS_middle"/>
</dbReference>
<feature type="domain" description="MOSC" evidence="1">
    <location>
        <begin position="117"/>
        <end position="270"/>
    </location>
</feature>
<dbReference type="EMBL" id="VSSB01000001">
    <property type="protein sequence ID" value="TYL54063.1"/>
    <property type="molecule type" value="Genomic_DNA"/>
</dbReference>
<reference evidence="2 3" key="1">
    <citation type="submission" date="2019-08" db="EMBL/GenBank/DDBJ databases">
        <authorList>
            <person name="Hu J."/>
        </authorList>
    </citation>
    <scope>NUCLEOTIDE SEQUENCE [LARGE SCALE GENOMIC DNA]</scope>
    <source>
        <strain evidence="2 3">NEAU-184</strain>
    </source>
</reference>
<gene>
    <name evidence="2" type="ORF">FYC51_10755</name>
</gene>
<evidence type="ECO:0000313" key="2">
    <source>
        <dbReference type="EMBL" id="TYL54063.1"/>
    </source>
</evidence>
<dbReference type="Proteomes" id="UP000325243">
    <property type="component" value="Unassembled WGS sequence"/>
</dbReference>
<dbReference type="GO" id="GO:0030151">
    <property type="term" value="F:molybdenum ion binding"/>
    <property type="evidence" value="ECO:0007669"/>
    <property type="project" value="InterPro"/>
</dbReference>
<dbReference type="GO" id="GO:0003824">
    <property type="term" value="F:catalytic activity"/>
    <property type="evidence" value="ECO:0007669"/>
    <property type="project" value="InterPro"/>
</dbReference>
<dbReference type="GO" id="GO:0030170">
    <property type="term" value="F:pyridoxal phosphate binding"/>
    <property type="evidence" value="ECO:0007669"/>
    <property type="project" value="InterPro"/>
</dbReference>
<dbReference type="SUPFAM" id="SSF50800">
    <property type="entry name" value="PK beta-barrel domain-like"/>
    <property type="match status" value="1"/>
</dbReference>
<keyword evidence="3" id="KW-1185">Reference proteome</keyword>
<dbReference type="PANTHER" id="PTHR14237:SF19">
    <property type="entry name" value="MITOCHONDRIAL AMIDOXIME REDUCING COMPONENT 1"/>
    <property type="match status" value="1"/>
</dbReference>
<accession>A0A5S4V853</accession>